<comment type="subcellular location">
    <subcellularLocation>
        <location evidence="1">Membrane</location>
    </subcellularLocation>
</comment>
<dbReference type="RefSeq" id="WP_341419735.1">
    <property type="nucleotide sequence ID" value="NZ_JBBPCC010000032.1"/>
</dbReference>
<feature type="transmembrane region" description="Helical" evidence="3">
    <location>
        <begin position="309"/>
        <end position="331"/>
    </location>
</feature>
<feature type="transmembrane region" description="Helical" evidence="3">
    <location>
        <begin position="117"/>
        <end position="137"/>
    </location>
</feature>
<keyword evidence="3" id="KW-0812">Transmembrane</keyword>
<keyword evidence="5" id="KW-0012">Acyltransferase</keyword>
<protein>
    <submittedName>
        <fullName evidence="5">Acyltransferase</fullName>
        <ecNumber evidence="5">2.3.-.-</ecNumber>
    </submittedName>
</protein>
<keyword evidence="5" id="KW-0808">Transferase</keyword>
<feature type="domain" description="Acyltransferase 3" evidence="4">
    <location>
        <begin position="10"/>
        <end position="321"/>
    </location>
</feature>
<evidence type="ECO:0000313" key="5">
    <source>
        <dbReference type="EMBL" id="MEK8132599.1"/>
    </source>
</evidence>
<dbReference type="Proteomes" id="UP001469365">
    <property type="component" value="Unassembled WGS sequence"/>
</dbReference>
<keyword evidence="6" id="KW-1185">Reference proteome</keyword>
<proteinExistence type="inferred from homology"/>
<comment type="caution">
    <text evidence="5">The sequence shown here is derived from an EMBL/GenBank/DDBJ whole genome shotgun (WGS) entry which is preliminary data.</text>
</comment>
<dbReference type="PANTHER" id="PTHR23028:SF131">
    <property type="entry name" value="BLR2367 PROTEIN"/>
    <property type="match status" value="1"/>
</dbReference>
<evidence type="ECO:0000256" key="1">
    <source>
        <dbReference type="ARBA" id="ARBA00004370"/>
    </source>
</evidence>
<feature type="transmembrane region" description="Helical" evidence="3">
    <location>
        <begin position="216"/>
        <end position="233"/>
    </location>
</feature>
<keyword evidence="3" id="KW-1133">Transmembrane helix</keyword>
<dbReference type="GO" id="GO:0016746">
    <property type="term" value="F:acyltransferase activity"/>
    <property type="evidence" value="ECO:0007669"/>
    <property type="project" value="UniProtKB-KW"/>
</dbReference>
<evidence type="ECO:0000259" key="4">
    <source>
        <dbReference type="Pfam" id="PF01757"/>
    </source>
</evidence>
<feature type="transmembrane region" description="Helical" evidence="3">
    <location>
        <begin position="42"/>
        <end position="65"/>
    </location>
</feature>
<evidence type="ECO:0000313" key="6">
    <source>
        <dbReference type="Proteomes" id="UP001469365"/>
    </source>
</evidence>
<feature type="transmembrane region" description="Helical" evidence="3">
    <location>
        <begin position="239"/>
        <end position="260"/>
    </location>
</feature>
<feature type="transmembrane region" description="Helical" evidence="3">
    <location>
        <begin position="9"/>
        <end position="30"/>
    </location>
</feature>
<dbReference type="EC" id="2.3.-.-" evidence="5"/>
<feature type="transmembrane region" description="Helical" evidence="3">
    <location>
        <begin position="272"/>
        <end position="289"/>
    </location>
</feature>
<evidence type="ECO:0000256" key="2">
    <source>
        <dbReference type="ARBA" id="ARBA00007400"/>
    </source>
</evidence>
<dbReference type="InterPro" id="IPR050879">
    <property type="entry name" value="Acyltransferase_3"/>
</dbReference>
<feature type="transmembrane region" description="Helical" evidence="3">
    <location>
        <begin position="86"/>
        <end position="105"/>
    </location>
</feature>
<reference evidence="5 6" key="1">
    <citation type="submission" date="2024-04" db="EMBL/GenBank/DDBJ databases">
        <title>draft genome sequnece of Paenibacillus filicis.</title>
        <authorList>
            <person name="Kim D.-U."/>
        </authorList>
    </citation>
    <scope>NUCLEOTIDE SEQUENCE [LARGE SCALE GENOMIC DNA]</scope>
    <source>
        <strain evidence="5 6">KACC14197</strain>
    </source>
</reference>
<dbReference type="EMBL" id="JBBPCC010000032">
    <property type="protein sequence ID" value="MEK8132599.1"/>
    <property type="molecule type" value="Genomic_DNA"/>
</dbReference>
<comment type="similarity">
    <text evidence="2">Belongs to the acyltransferase 3 family.</text>
</comment>
<dbReference type="Pfam" id="PF01757">
    <property type="entry name" value="Acyl_transf_3"/>
    <property type="match status" value="1"/>
</dbReference>
<sequence>MKSLNYTLLGLRGLLALSVVIFHIYGSAVIEGYIGEFPKEHLLYVINYAGPISVDLFFVISGYLITQSLSNKRTLREFVINRIIRIYPVFLVIHLIIFTVGPFIKYKWMTGIGLREYIVHFVSNAFLLPGMLQLPIAQIVAWSLSYELFFYIIAGLVWFIYHGSKLNMLGKYISYLVIIVFCTVVVYARMDLLFFVVGVAVYFCQDRLQRRFKAAKQFYFNGIILLAAIYASFQTLKTPIAAALILSFLFFITIITEYGLLSSILRTRLMRYLGEISFSLYMWHTMVMFPLKIVVPKITNVIGYSSLSFAMYASLSLLLSIGISHLSYKYIEVRFAEYLKKRRNRNPIDMLSDL</sequence>
<keyword evidence="3" id="KW-0472">Membrane</keyword>
<feature type="transmembrane region" description="Helical" evidence="3">
    <location>
        <begin position="144"/>
        <end position="161"/>
    </location>
</feature>
<accession>A0ABU9DV63</accession>
<dbReference type="InterPro" id="IPR002656">
    <property type="entry name" value="Acyl_transf_3_dom"/>
</dbReference>
<feature type="transmembrane region" description="Helical" evidence="3">
    <location>
        <begin position="173"/>
        <end position="204"/>
    </location>
</feature>
<organism evidence="5 6">
    <name type="scientific">Paenibacillus filicis</name>
    <dbReference type="NCBI Taxonomy" id="669464"/>
    <lineage>
        <taxon>Bacteria</taxon>
        <taxon>Bacillati</taxon>
        <taxon>Bacillota</taxon>
        <taxon>Bacilli</taxon>
        <taxon>Bacillales</taxon>
        <taxon>Paenibacillaceae</taxon>
        <taxon>Paenibacillus</taxon>
    </lineage>
</organism>
<gene>
    <name evidence="5" type="ORF">WMW72_32425</name>
</gene>
<name>A0ABU9DV63_9BACL</name>
<dbReference type="PANTHER" id="PTHR23028">
    <property type="entry name" value="ACETYLTRANSFERASE"/>
    <property type="match status" value="1"/>
</dbReference>
<evidence type="ECO:0000256" key="3">
    <source>
        <dbReference type="SAM" id="Phobius"/>
    </source>
</evidence>